<dbReference type="SMART" id="SM00320">
    <property type="entry name" value="WD40"/>
    <property type="match status" value="9"/>
</dbReference>
<dbReference type="GO" id="GO:0030686">
    <property type="term" value="C:90S preribosome"/>
    <property type="evidence" value="ECO:0007669"/>
    <property type="project" value="InterPro"/>
</dbReference>
<dbReference type="InterPro" id="IPR015943">
    <property type="entry name" value="WD40/YVTN_repeat-like_dom_sf"/>
</dbReference>
<reference evidence="4" key="1">
    <citation type="submission" date="2019-11" db="EMBL/GenBank/DDBJ databases">
        <title>The nuclear and mitochondrial genomes of Frieseomelitta varia - a highly eusocial stingless bee (Meliponini) with a permanently sterile worker caste.</title>
        <authorList>
            <person name="Freitas F.C.P."/>
            <person name="Lourenco A.P."/>
            <person name="Nunes F.M.F."/>
            <person name="Paschoal A.R."/>
            <person name="Abreu F.C.P."/>
            <person name="Barbin F.O."/>
            <person name="Bataglia L."/>
            <person name="Cardoso-Junior C.A.M."/>
            <person name="Cervoni M.S."/>
            <person name="Silva S.R."/>
            <person name="Dalarmi F."/>
            <person name="Del Lama M.A."/>
            <person name="Depintor T.S."/>
            <person name="Ferreira K.M."/>
            <person name="Goria P.S."/>
            <person name="Jaskot M.C."/>
            <person name="Lago D.C."/>
            <person name="Luna-Lucena D."/>
            <person name="Moda L.M."/>
            <person name="Nascimento L."/>
            <person name="Pedrino M."/>
            <person name="Rabico F.O."/>
            <person name="Sanches F.C."/>
            <person name="Santos D.E."/>
            <person name="Santos C.G."/>
            <person name="Vieira J."/>
            <person name="Lopes T.F."/>
            <person name="Barchuk A.R."/>
            <person name="Hartfelder K."/>
            <person name="Simoes Z.L.P."/>
            <person name="Bitondi M.M.G."/>
            <person name="Pinheiro D.G."/>
        </authorList>
    </citation>
    <scope>NUCLEOTIDE SEQUENCE</scope>
    <source>
        <strain evidence="4">USP_RPSP 00005682</strain>
        <tissue evidence="4">Whole individual</tissue>
    </source>
</reference>
<dbReference type="PROSITE" id="PS00678">
    <property type="entry name" value="WD_REPEATS_1"/>
    <property type="match status" value="1"/>
</dbReference>
<organism evidence="4 5">
    <name type="scientific">Frieseomelitta varia</name>
    <dbReference type="NCBI Taxonomy" id="561572"/>
    <lineage>
        <taxon>Eukaryota</taxon>
        <taxon>Metazoa</taxon>
        <taxon>Ecdysozoa</taxon>
        <taxon>Arthropoda</taxon>
        <taxon>Hexapoda</taxon>
        <taxon>Insecta</taxon>
        <taxon>Pterygota</taxon>
        <taxon>Neoptera</taxon>
        <taxon>Endopterygota</taxon>
        <taxon>Hymenoptera</taxon>
        <taxon>Apocrita</taxon>
        <taxon>Aculeata</taxon>
        <taxon>Apoidea</taxon>
        <taxon>Anthophila</taxon>
        <taxon>Apidae</taxon>
        <taxon>Frieseomelitta</taxon>
    </lineage>
</organism>
<dbReference type="Pfam" id="PF00400">
    <property type="entry name" value="WD40"/>
    <property type="match status" value="1"/>
</dbReference>
<keyword evidence="5" id="KW-1185">Reference proteome</keyword>
<evidence type="ECO:0000313" key="5">
    <source>
        <dbReference type="Proteomes" id="UP000655588"/>
    </source>
</evidence>
<protein>
    <recommendedName>
        <fullName evidence="6">WD repeat-containing protein 55 homolog</fullName>
    </recommendedName>
</protein>
<dbReference type="PANTHER" id="PTHR44163">
    <property type="entry name" value="U3 SMALL NUCLEOLAR RNA-ASSOCIATED PROTEIN 4 HOMOLOG"/>
    <property type="match status" value="1"/>
</dbReference>
<dbReference type="InterPro" id="IPR036322">
    <property type="entry name" value="WD40_repeat_dom_sf"/>
</dbReference>
<dbReference type="EMBL" id="WNWW01000320">
    <property type="protein sequence ID" value="KAF3426415.1"/>
    <property type="molecule type" value="Genomic_DNA"/>
</dbReference>
<keyword evidence="2" id="KW-0677">Repeat</keyword>
<dbReference type="SUPFAM" id="SSF50978">
    <property type="entry name" value="WD40 repeat-like"/>
    <property type="match status" value="1"/>
</dbReference>
<dbReference type="PANTHER" id="PTHR44163:SF1">
    <property type="entry name" value="U3 SMALL NUCLEOLAR RNA-ASSOCIATED PROTEIN 4 HOMOLOG"/>
    <property type="match status" value="1"/>
</dbReference>
<dbReference type="AlphaFoldDB" id="A0A833VW75"/>
<evidence type="ECO:0008006" key="6">
    <source>
        <dbReference type="Google" id="ProtNLM"/>
    </source>
</evidence>
<dbReference type="GO" id="GO:0032040">
    <property type="term" value="C:small-subunit processome"/>
    <property type="evidence" value="ECO:0007669"/>
    <property type="project" value="TreeGrafter"/>
</dbReference>
<dbReference type="InterPro" id="IPR011047">
    <property type="entry name" value="Quinoprotein_ADH-like_sf"/>
</dbReference>
<sequence length="715" mass="81958">MPTCKIHNIRFYNLEPRSVTCLSYEPKTKRLTLARNDNSIEIWNIGNAPFVECMIPGHPECSIESILWVDQRLFSTGLHGMITEYDLKTLSIKSEVIVNGGAAWCMDVNHKKTRLAVGTEDGYINTFSILPDVLMYERIFDKQKGRILCIKWDNTGDMIYTGSVDTIRVWNAISGHAVHKMTTSRKEAKKETIIWCLAVTDDNIIISGDSRGCLSFWDPHMGTLIESHESHTADILAVTLSHDMNIVYCAGVDPVVRSFCKITMKSSGRPQWVKGIERRLHTHDVRALVEADGKLYSAGVDGYLAQSSYPPKVLVKYPPLLQLPCANVCRKSRCILLQYTNFLELWRLGSSTKVPSESIRPGMIHQLEEEPIKLLQLKTKREENILSCAINRDAKTIVYSTDSHVRVFNFDVIEGDPQLSRNDTDISVTKVQKMLFSPNGQLFVTINNDGKNNIITLYKVEKKRLRHLGFFYTNKESIVNVGIACFSPDNKYFVCADRVGRIAVYTINETASNDRPMAWLLPKYSCPPTAMACQENTLNLVIVYSDHKIVEYNILQRQYTNFSNNLQNRLPKQWLARPFPITNIIFDPRNENIIIMHDDSTVYVMDKLNEFLEKELKIPKRENGDVDDNNFVMNSQSQQVFQVLKKYKHLVYLDWLTDEELVAVEVNPMSLTEKLPPTLKQKWFGILFGLEIDFGFYIVHFALHLSEILHQILRI</sequence>
<dbReference type="InterPro" id="IPR001680">
    <property type="entry name" value="WD40_rpt"/>
</dbReference>
<dbReference type="Gene3D" id="2.130.10.10">
    <property type="entry name" value="YVTN repeat-like/Quinoprotein amine dehydrogenase"/>
    <property type="match status" value="3"/>
</dbReference>
<proteinExistence type="predicted"/>
<dbReference type="GO" id="GO:0000462">
    <property type="term" value="P:maturation of SSU-rRNA from tricistronic rRNA transcript (SSU-rRNA, 5.8S rRNA, LSU-rRNA)"/>
    <property type="evidence" value="ECO:0007669"/>
    <property type="project" value="InterPro"/>
</dbReference>
<dbReference type="PROSITE" id="PS50082">
    <property type="entry name" value="WD_REPEATS_2"/>
    <property type="match status" value="1"/>
</dbReference>
<dbReference type="GO" id="GO:0003723">
    <property type="term" value="F:RNA binding"/>
    <property type="evidence" value="ECO:0007669"/>
    <property type="project" value="TreeGrafter"/>
</dbReference>
<evidence type="ECO:0000256" key="1">
    <source>
        <dbReference type="ARBA" id="ARBA00022574"/>
    </source>
</evidence>
<comment type="caution">
    <text evidence="4">The sequence shown here is derived from an EMBL/GenBank/DDBJ whole genome shotgun (WGS) entry which is preliminary data.</text>
</comment>
<dbReference type="InterPro" id="IPR046351">
    <property type="entry name" value="UTP4"/>
</dbReference>
<dbReference type="Proteomes" id="UP000655588">
    <property type="component" value="Unassembled WGS sequence"/>
</dbReference>
<gene>
    <name evidence="4" type="ORF">E2986_10695</name>
</gene>
<accession>A0A833VW75</accession>
<evidence type="ECO:0000256" key="3">
    <source>
        <dbReference type="PROSITE-ProRule" id="PRU00221"/>
    </source>
</evidence>
<keyword evidence="1 3" id="KW-0853">WD repeat</keyword>
<evidence type="ECO:0000256" key="2">
    <source>
        <dbReference type="ARBA" id="ARBA00022737"/>
    </source>
</evidence>
<evidence type="ECO:0000313" key="4">
    <source>
        <dbReference type="EMBL" id="KAF3426415.1"/>
    </source>
</evidence>
<feature type="repeat" description="WD" evidence="3">
    <location>
        <begin position="12"/>
        <end position="45"/>
    </location>
</feature>
<name>A0A833VW75_9HYME</name>
<dbReference type="GO" id="GO:0034455">
    <property type="term" value="C:t-UTP complex"/>
    <property type="evidence" value="ECO:0007669"/>
    <property type="project" value="TreeGrafter"/>
</dbReference>
<dbReference type="SUPFAM" id="SSF50998">
    <property type="entry name" value="Quinoprotein alcohol dehydrogenase-like"/>
    <property type="match status" value="1"/>
</dbReference>
<dbReference type="InterPro" id="IPR019775">
    <property type="entry name" value="WD40_repeat_CS"/>
</dbReference>